<dbReference type="RefSeq" id="WP_038472234.1">
    <property type="nucleotide sequence ID" value="NZ_CP009451.1"/>
</dbReference>
<accession>A0A089PYB5</accession>
<sequence>MVKKTARGSLAQPGSTLPMVSINQFDPIGAGSTPDVVVLPPQAVQDGPGAAVRLRSRCRDTKRLNNAE</sequence>
<feature type="compositionally biased region" description="Basic and acidic residues" evidence="1">
    <location>
        <begin position="57"/>
        <end position="68"/>
    </location>
</feature>
<dbReference type="EMBL" id="CP009451">
    <property type="protein sequence ID" value="AIR03229.1"/>
    <property type="molecule type" value="Genomic_DNA"/>
</dbReference>
<evidence type="ECO:0000313" key="3">
    <source>
        <dbReference type="Proteomes" id="UP000029481"/>
    </source>
</evidence>
<dbReference type="OrthoDB" id="9783047at2"/>
<reference evidence="2 3" key="1">
    <citation type="submission" date="2014-09" db="EMBL/GenBank/DDBJ databases">
        <title>Cedecea neteri SSMD04 Genome Sequencing.</title>
        <authorList>
            <person name="Tan J.-Y."/>
        </authorList>
    </citation>
    <scope>NUCLEOTIDE SEQUENCE [LARGE SCALE GENOMIC DNA]</scope>
    <source>
        <strain evidence="2 3">SSMD04</strain>
    </source>
</reference>
<proteinExistence type="predicted"/>
<feature type="region of interest" description="Disordered" evidence="1">
    <location>
        <begin position="46"/>
        <end position="68"/>
    </location>
</feature>
<evidence type="ECO:0000256" key="1">
    <source>
        <dbReference type="SAM" id="MobiDB-lite"/>
    </source>
</evidence>
<dbReference type="KEGG" id="cnt:JT31_00875"/>
<keyword evidence="3" id="KW-1185">Reference proteome</keyword>
<name>A0A089PYB5_9ENTR</name>
<dbReference type="AlphaFoldDB" id="A0A089PYB5"/>
<protein>
    <submittedName>
        <fullName evidence="2">Uncharacterized protein</fullName>
    </submittedName>
</protein>
<evidence type="ECO:0000313" key="2">
    <source>
        <dbReference type="EMBL" id="AIR03229.1"/>
    </source>
</evidence>
<dbReference type="Proteomes" id="UP000029481">
    <property type="component" value="Chromosome"/>
</dbReference>
<organism evidence="2 3">
    <name type="scientific">Cedecea neteri</name>
    <dbReference type="NCBI Taxonomy" id="158822"/>
    <lineage>
        <taxon>Bacteria</taxon>
        <taxon>Pseudomonadati</taxon>
        <taxon>Pseudomonadota</taxon>
        <taxon>Gammaproteobacteria</taxon>
        <taxon>Enterobacterales</taxon>
        <taxon>Enterobacteriaceae</taxon>
        <taxon>Cedecea</taxon>
    </lineage>
</organism>
<gene>
    <name evidence="2" type="ORF">JT31_00875</name>
</gene>